<evidence type="ECO:0000256" key="1">
    <source>
        <dbReference type="PROSITE-ProRule" id="PRU00169"/>
    </source>
</evidence>
<protein>
    <submittedName>
        <fullName evidence="3">Response regulator receiver protein</fullName>
    </submittedName>
</protein>
<reference evidence="3 4" key="1">
    <citation type="journal article" date="2010" name="Stand. Genomic Sci.">
        <title>Complete genome sequence of Aminobacterium colombiense type strain (ALA-1).</title>
        <authorList>
            <person name="Chertkov O."/>
            <person name="Sikorski J."/>
            <person name="Brambilla E."/>
            <person name="Lapidus A."/>
            <person name="Copeland A."/>
            <person name="Glavina Del Rio T."/>
            <person name="Nolan M."/>
            <person name="Lucas S."/>
            <person name="Tice H."/>
            <person name="Cheng J.F."/>
            <person name="Han C."/>
            <person name="Detter J.C."/>
            <person name="Bruce D."/>
            <person name="Tapia R."/>
            <person name="Goodwin L."/>
            <person name="Pitluck S."/>
            <person name="Liolios K."/>
            <person name="Ivanova N."/>
            <person name="Mavromatis K."/>
            <person name="Ovchinnikova G."/>
            <person name="Pati A."/>
            <person name="Chen A."/>
            <person name="Palaniappan K."/>
            <person name="Land M."/>
            <person name="Hauser L."/>
            <person name="Chang Y.J."/>
            <person name="Jeffries C.D."/>
            <person name="Spring S."/>
            <person name="Rohde M."/>
            <person name="Goker M."/>
            <person name="Bristow J."/>
            <person name="Eisen J.A."/>
            <person name="Markowitz V."/>
            <person name="Hugenholtz P."/>
            <person name="Kyrpides N.C."/>
            <person name="Klenk H.P."/>
        </authorList>
    </citation>
    <scope>NUCLEOTIDE SEQUENCE [LARGE SCALE GENOMIC DNA]</scope>
    <source>
        <strain evidence="4">DSM 12261 / ALA-1</strain>
    </source>
</reference>
<accession>D5EC88</accession>
<evidence type="ECO:0000313" key="4">
    <source>
        <dbReference type="Proteomes" id="UP000002366"/>
    </source>
</evidence>
<proteinExistence type="predicted"/>
<dbReference type="RefSeq" id="WP_013047436.1">
    <property type="nucleotide sequence ID" value="NC_014011.1"/>
</dbReference>
<evidence type="ECO:0000313" key="3">
    <source>
        <dbReference type="EMBL" id="ADE56170.1"/>
    </source>
</evidence>
<dbReference type="AlphaFoldDB" id="D5EC88"/>
<dbReference type="SUPFAM" id="SSF52172">
    <property type="entry name" value="CheY-like"/>
    <property type="match status" value="1"/>
</dbReference>
<dbReference type="EMBL" id="CP001997">
    <property type="protein sequence ID" value="ADE56170.1"/>
    <property type="molecule type" value="Genomic_DNA"/>
</dbReference>
<dbReference type="eggNOG" id="COG0745">
    <property type="taxonomic scope" value="Bacteria"/>
</dbReference>
<dbReference type="HOGENOM" id="CLU_000445_69_17_0"/>
<name>D5EC88_AMICL</name>
<gene>
    <name evidence="3" type="ordered locus">Amico_0021</name>
</gene>
<dbReference type="Gene3D" id="3.40.50.2300">
    <property type="match status" value="1"/>
</dbReference>
<dbReference type="InterPro" id="IPR011006">
    <property type="entry name" value="CheY-like_superfamily"/>
</dbReference>
<organism evidence="3 4">
    <name type="scientific">Aminobacterium colombiense (strain DSM 12261 / ALA-1)</name>
    <dbReference type="NCBI Taxonomy" id="572547"/>
    <lineage>
        <taxon>Bacteria</taxon>
        <taxon>Thermotogati</taxon>
        <taxon>Synergistota</taxon>
        <taxon>Synergistia</taxon>
        <taxon>Synergistales</taxon>
        <taxon>Aminobacteriaceae</taxon>
        <taxon>Aminobacterium</taxon>
    </lineage>
</organism>
<dbReference type="Proteomes" id="UP000002366">
    <property type="component" value="Chromosome"/>
</dbReference>
<dbReference type="GO" id="GO:0000160">
    <property type="term" value="P:phosphorelay signal transduction system"/>
    <property type="evidence" value="ECO:0007669"/>
    <property type="project" value="InterPro"/>
</dbReference>
<dbReference type="InterPro" id="IPR001789">
    <property type="entry name" value="Sig_transdc_resp-reg_receiver"/>
</dbReference>
<feature type="domain" description="Response regulatory" evidence="2">
    <location>
        <begin position="11"/>
        <end position="134"/>
    </location>
</feature>
<keyword evidence="4" id="KW-1185">Reference proteome</keyword>
<evidence type="ECO:0000259" key="2">
    <source>
        <dbReference type="PROSITE" id="PS50110"/>
    </source>
</evidence>
<dbReference type="PROSITE" id="PS50110">
    <property type="entry name" value="RESPONSE_REGULATORY"/>
    <property type="match status" value="1"/>
</dbReference>
<dbReference type="KEGG" id="aco:Amico_0021"/>
<sequence length="144" mass="16743">MLEEKNIRLVKILLVERKEKVEQDIFQSLRELKILNTIHVVRSRYEALEYLRQVGKYWDRPKPDIVMADCDLPGNCCEGLLFEMRNDPALCYIPILFITSQGESVPFETSDYMARFVEKPFSGSNILEALMSFDRFGMAVVKAE</sequence>
<keyword evidence="1" id="KW-0597">Phosphoprotein</keyword>
<feature type="modified residue" description="4-aspartylphosphate" evidence="1">
    <location>
        <position position="69"/>
    </location>
</feature>